<dbReference type="SUPFAM" id="SSF48403">
    <property type="entry name" value="Ankyrin repeat"/>
    <property type="match status" value="1"/>
</dbReference>
<evidence type="ECO:0000256" key="3">
    <source>
        <dbReference type="PROSITE-ProRule" id="PRU00023"/>
    </source>
</evidence>
<dbReference type="InterPro" id="IPR036770">
    <property type="entry name" value="Ankyrin_rpt-contain_sf"/>
</dbReference>
<dbReference type="PROSITE" id="PS50088">
    <property type="entry name" value="ANK_REPEAT"/>
    <property type="match status" value="3"/>
</dbReference>
<gene>
    <name evidence="4" type="ORF">TKK_001431</name>
</gene>
<dbReference type="Pfam" id="PF12796">
    <property type="entry name" value="Ank_2"/>
    <property type="match status" value="2"/>
</dbReference>
<comment type="caution">
    <text evidence="4">The sequence shown here is derived from an EMBL/GenBank/DDBJ whole genome shotgun (WGS) entry which is preliminary data.</text>
</comment>
<organism evidence="4 5">
    <name type="scientific">Trichogramma kaykai</name>
    <dbReference type="NCBI Taxonomy" id="54128"/>
    <lineage>
        <taxon>Eukaryota</taxon>
        <taxon>Metazoa</taxon>
        <taxon>Ecdysozoa</taxon>
        <taxon>Arthropoda</taxon>
        <taxon>Hexapoda</taxon>
        <taxon>Insecta</taxon>
        <taxon>Pterygota</taxon>
        <taxon>Neoptera</taxon>
        <taxon>Endopterygota</taxon>
        <taxon>Hymenoptera</taxon>
        <taxon>Apocrita</taxon>
        <taxon>Proctotrupomorpha</taxon>
        <taxon>Chalcidoidea</taxon>
        <taxon>Trichogrammatidae</taxon>
        <taxon>Trichogramma</taxon>
    </lineage>
</organism>
<keyword evidence="5" id="KW-1185">Reference proteome</keyword>
<sequence>MYQPYPYQLGDFSPTRQLALPSGFVNQARLFLRRGKGSDSTLFEIFKIYHDDDLAEIIPEMIDEPFRAMPIDTREKERRLNKLLPMALRNEKKKTAELLLRRGADPNLADENGSTPLHIICERTEYDNSLMELFFEINDEKNQLVQIDVRDRCGKTPLYLTQEGGNIKAFELLLRRGANPNMTFDKGFTLLHKICDEFFSNITIWGDKIKILEMLFKIDDQRHSRVQVDARDESGNTPLHYALKRGIEEVTQLLLRNGANPNSANDNRETPLHVICKGIVHFRYYDMADIFFKTCDENHLQVEVDAVDNLGRTPLQLAVANLLPDAVDVLLDRGADVSRFAFPTDSYYGVGFDPQEKYLFGMKLTMASGAMAVLNSLEDRGYELDQSVAVKVMKFFVKHGLFEKSPAIQKWLIGEESAKFLKKKMIKPDLSLYDLVQLRPVEAAKQLTYRDYIKFGRENQFCLLPGEELSTNCASHLGEKISRGFFRAWAIKSFMELTKCRLLLECSEMIIDRSGTNKDLLNICLAAVDQSSSTSENT</sequence>
<evidence type="ECO:0000313" key="4">
    <source>
        <dbReference type="EMBL" id="KAL3406031.1"/>
    </source>
</evidence>
<dbReference type="Gene3D" id="1.25.40.20">
    <property type="entry name" value="Ankyrin repeat-containing domain"/>
    <property type="match status" value="2"/>
</dbReference>
<reference evidence="4 5" key="1">
    <citation type="journal article" date="2024" name="bioRxiv">
        <title>A reference genome for Trichogramma kaykai: A tiny desert-dwelling parasitoid wasp with competing sex-ratio distorters.</title>
        <authorList>
            <person name="Culotta J."/>
            <person name="Lindsey A.R."/>
        </authorList>
    </citation>
    <scope>NUCLEOTIDE SEQUENCE [LARGE SCALE GENOMIC DNA]</scope>
    <source>
        <strain evidence="4 5">KSX58</strain>
    </source>
</reference>
<protein>
    <submittedName>
        <fullName evidence="4">Uncharacterized protein</fullName>
    </submittedName>
</protein>
<dbReference type="InterPro" id="IPR002110">
    <property type="entry name" value="Ankyrin_rpt"/>
</dbReference>
<feature type="repeat" description="ANK" evidence="3">
    <location>
        <begin position="310"/>
        <end position="338"/>
    </location>
</feature>
<dbReference type="Pfam" id="PF00023">
    <property type="entry name" value="Ank"/>
    <property type="match status" value="1"/>
</dbReference>
<keyword evidence="1" id="KW-0677">Repeat</keyword>
<dbReference type="PANTHER" id="PTHR24198">
    <property type="entry name" value="ANKYRIN REPEAT AND PROTEIN KINASE DOMAIN-CONTAINING PROTEIN"/>
    <property type="match status" value="1"/>
</dbReference>
<dbReference type="EMBL" id="JBJJXI010000019">
    <property type="protein sequence ID" value="KAL3406031.1"/>
    <property type="molecule type" value="Genomic_DNA"/>
</dbReference>
<accession>A0ABD2XMT5</accession>
<dbReference type="PANTHER" id="PTHR24198:SF165">
    <property type="entry name" value="ANKYRIN REPEAT-CONTAINING PROTEIN-RELATED"/>
    <property type="match status" value="1"/>
</dbReference>
<evidence type="ECO:0000256" key="2">
    <source>
        <dbReference type="ARBA" id="ARBA00023043"/>
    </source>
</evidence>
<name>A0ABD2XMT5_9HYME</name>
<evidence type="ECO:0000256" key="1">
    <source>
        <dbReference type="ARBA" id="ARBA00022737"/>
    </source>
</evidence>
<dbReference type="AlphaFoldDB" id="A0ABD2XMT5"/>
<dbReference type="SMART" id="SM00248">
    <property type="entry name" value="ANK"/>
    <property type="match status" value="6"/>
</dbReference>
<feature type="repeat" description="ANK" evidence="3">
    <location>
        <begin position="234"/>
        <end position="266"/>
    </location>
</feature>
<dbReference type="PROSITE" id="PS50297">
    <property type="entry name" value="ANK_REP_REGION"/>
    <property type="match status" value="3"/>
</dbReference>
<dbReference type="PRINTS" id="PR01415">
    <property type="entry name" value="ANKYRIN"/>
</dbReference>
<feature type="repeat" description="ANK" evidence="3">
    <location>
        <begin position="153"/>
        <end position="185"/>
    </location>
</feature>
<proteinExistence type="predicted"/>
<evidence type="ECO:0000313" key="5">
    <source>
        <dbReference type="Proteomes" id="UP001627154"/>
    </source>
</evidence>
<dbReference type="Proteomes" id="UP001627154">
    <property type="component" value="Unassembled WGS sequence"/>
</dbReference>
<keyword evidence="2 3" id="KW-0040">ANK repeat</keyword>